<evidence type="ECO:0000313" key="12">
    <source>
        <dbReference type="EMBL" id="PVD36350.1"/>
    </source>
</evidence>
<dbReference type="PANTHER" id="PTHR11214:SF314">
    <property type="entry name" value="HEXOSYLTRANSFERASE"/>
    <property type="match status" value="1"/>
</dbReference>
<evidence type="ECO:0000256" key="1">
    <source>
        <dbReference type="ARBA" id="ARBA00004323"/>
    </source>
</evidence>
<protein>
    <recommendedName>
        <fullName evidence="14">Hexosyltransferase</fullName>
    </recommendedName>
</protein>
<dbReference type="Pfam" id="PF01762">
    <property type="entry name" value="Galactosyl_T"/>
    <property type="match status" value="1"/>
</dbReference>
<feature type="compositionally biased region" description="Polar residues" evidence="11">
    <location>
        <begin position="67"/>
        <end position="102"/>
    </location>
</feature>
<organism evidence="12 13">
    <name type="scientific">Pomacea canaliculata</name>
    <name type="common">Golden apple snail</name>
    <dbReference type="NCBI Taxonomy" id="400727"/>
    <lineage>
        <taxon>Eukaryota</taxon>
        <taxon>Metazoa</taxon>
        <taxon>Spiralia</taxon>
        <taxon>Lophotrochozoa</taxon>
        <taxon>Mollusca</taxon>
        <taxon>Gastropoda</taxon>
        <taxon>Caenogastropoda</taxon>
        <taxon>Architaenioglossa</taxon>
        <taxon>Ampullarioidea</taxon>
        <taxon>Ampullariidae</taxon>
        <taxon>Pomacea</taxon>
    </lineage>
</organism>
<evidence type="ECO:0000256" key="2">
    <source>
        <dbReference type="ARBA" id="ARBA00008661"/>
    </source>
</evidence>
<proteinExistence type="inferred from homology"/>
<dbReference type="InterPro" id="IPR029044">
    <property type="entry name" value="Nucleotide-diphossugar_trans"/>
</dbReference>
<keyword evidence="3" id="KW-0328">Glycosyltransferase</keyword>
<keyword evidence="10" id="KW-0325">Glycoprotein</keyword>
<evidence type="ECO:0008006" key="14">
    <source>
        <dbReference type="Google" id="ProtNLM"/>
    </source>
</evidence>
<evidence type="ECO:0000256" key="9">
    <source>
        <dbReference type="ARBA" id="ARBA00023136"/>
    </source>
</evidence>
<gene>
    <name evidence="12" type="ORF">C0Q70_03330</name>
</gene>
<evidence type="ECO:0000256" key="4">
    <source>
        <dbReference type="ARBA" id="ARBA00022679"/>
    </source>
</evidence>
<dbReference type="Proteomes" id="UP000245119">
    <property type="component" value="Linkage Group LG2"/>
</dbReference>
<dbReference type="EMBL" id="PZQS01000002">
    <property type="protein sequence ID" value="PVD36350.1"/>
    <property type="molecule type" value="Genomic_DNA"/>
</dbReference>
<reference evidence="12 13" key="1">
    <citation type="submission" date="2018-04" db="EMBL/GenBank/DDBJ databases">
        <title>The genome of golden apple snail Pomacea canaliculata provides insight into stress tolerance and invasive adaptation.</title>
        <authorList>
            <person name="Liu C."/>
            <person name="Liu B."/>
            <person name="Ren Y."/>
            <person name="Zhang Y."/>
            <person name="Wang H."/>
            <person name="Li S."/>
            <person name="Jiang F."/>
            <person name="Yin L."/>
            <person name="Zhang G."/>
            <person name="Qian W."/>
            <person name="Fan W."/>
        </authorList>
    </citation>
    <scope>NUCLEOTIDE SEQUENCE [LARGE SCALE GENOMIC DNA]</scope>
    <source>
        <strain evidence="12">SZHN2017</strain>
        <tissue evidence="12">Muscle</tissue>
    </source>
</reference>
<evidence type="ECO:0000256" key="6">
    <source>
        <dbReference type="ARBA" id="ARBA00022968"/>
    </source>
</evidence>
<dbReference type="PANTHER" id="PTHR11214">
    <property type="entry name" value="BETA-1,3-N-ACETYLGLUCOSAMINYLTRANSFERASE"/>
    <property type="match status" value="1"/>
</dbReference>
<keyword evidence="7" id="KW-1133">Transmembrane helix</keyword>
<dbReference type="SUPFAM" id="SSF53448">
    <property type="entry name" value="Nucleotide-diphospho-sugar transferases"/>
    <property type="match status" value="1"/>
</dbReference>
<evidence type="ECO:0000256" key="8">
    <source>
        <dbReference type="ARBA" id="ARBA00023034"/>
    </source>
</evidence>
<dbReference type="InterPro" id="IPR002659">
    <property type="entry name" value="Glyco_trans_31"/>
</dbReference>
<dbReference type="AlphaFoldDB" id="A0A2T7PSI5"/>
<keyword evidence="9" id="KW-0472">Membrane</keyword>
<keyword evidence="8" id="KW-0333">Golgi apparatus</keyword>
<feature type="compositionally biased region" description="Basic and acidic residues" evidence="11">
    <location>
        <begin position="137"/>
        <end position="147"/>
    </location>
</feature>
<evidence type="ECO:0000313" key="13">
    <source>
        <dbReference type="Proteomes" id="UP000245119"/>
    </source>
</evidence>
<keyword evidence="6" id="KW-0735">Signal-anchor</keyword>
<feature type="compositionally biased region" description="Basic and acidic residues" evidence="11">
    <location>
        <begin position="104"/>
        <end position="116"/>
    </location>
</feature>
<keyword evidence="5" id="KW-0812">Transmembrane</keyword>
<keyword evidence="4" id="KW-0808">Transferase</keyword>
<dbReference type="Gene3D" id="3.90.550.50">
    <property type="match status" value="1"/>
</dbReference>
<feature type="region of interest" description="Disordered" evidence="11">
    <location>
        <begin position="61"/>
        <end position="152"/>
    </location>
</feature>
<evidence type="ECO:0000256" key="3">
    <source>
        <dbReference type="ARBA" id="ARBA00022676"/>
    </source>
</evidence>
<evidence type="ECO:0000256" key="11">
    <source>
        <dbReference type="SAM" id="MobiDB-lite"/>
    </source>
</evidence>
<evidence type="ECO:0000256" key="10">
    <source>
        <dbReference type="ARBA" id="ARBA00023180"/>
    </source>
</evidence>
<dbReference type="GO" id="GO:0000139">
    <property type="term" value="C:Golgi membrane"/>
    <property type="evidence" value="ECO:0007669"/>
    <property type="project" value="UniProtKB-SubCell"/>
</dbReference>
<feature type="region of interest" description="Disordered" evidence="11">
    <location>
        <begin position="30"/>
        <end position="49"/>
    </location>
</feature>
<dbReference type="STRING" id="400727.A0A2T7PSI5"/>
<comment type="subcellular location">
    <subcellularLocation>
        <location evidence="1">Golgi apparatus membrane</location>
        <topology evidence="1">Single-pass type II membrane protein</topology>
    </subcellularLocation>
</comment>
<evidence type="ECO:0000256" key="7">
    <source>
        <dbReference type="ARBA" id="ARBA00022989"/>
    </source>
</evidence>
<dbReference type="GO" id="GO:0006493">
    <property type="term" value="P:protein O-linked glycosylation"/>
    <property type="evidence" value="ECO:0007669"/>
    <property type="project" value="TreeGrafter"/>
</dbReference>
<dbReference type="GO" id="GO:0016758">
    <property type="term" value="F:hexosyltransferase activity"/>
    <property type="evidence" value="ECO:0007669"/>
    <property type="project" value="InterPro"/>
</dbReference>
<comment type="similarity">
    <text evidence="2">Belongs to the glycosyltransferase 31 family.</text>
</comment>
<keyword evidence="13" id="KW-1185">Reference proteome</keyword>
<dbReference type="FunFam" id="3.90.550.50:FF:000001">
    <property type="entry name" value="Hexosyltransferase"/>
    <property type="match status" value="1"/>
</dbReference>
<accession>A0A2T7PSI5</accession>
<name>A0A2T7PSI5_POMCA</name>
<dbReference type="OrthoDB" id="2139606at2759"/>
<comment type="caution">
    <text evidence="12">The sequence shown here is derived from an EMBL/GenBank/DDBJ whole genome shotgun (WGS) entry which is preliminary data.</text>
</comment>
<evidence type="ECO:0000256" key="5">
    <source>
        <dbReference type="ARBA" id="ARBA00022692"/>
    </source>
</evidence>
<feature type="region of interest" description="Disordered" evidence="11">
    <location>
        <begin position="229"/>
        <end position="293"/>
    </location>
</feature>
<sequence length="571" mass="64629">MSLKKPFKLKAQLQDIDAMRPRTRIILSGDSSLKNAGDKSMIQSSYDNKSDNVSVVKSLPVQHADLSGQNNPILPNENTENRQILKNPANQAYSIGPSSLPSENPEHGILRVKQDENGGEQNGDKNSASSEIIHLQYGEEQHPRVDIENEGTLSKRGYGRVVDKEEHGYQDLQNQVRVRPSEAQELGQEGILTGTFSETRQPHIASLNIKKDLVTNKSDSLKMDFQHSYASGKNTASKPEKSEEVSQPVQAKSSTDHQQRTEKSEDKSHTGREQKPEKSQDESHKSSSEQLSISKDMKKFLPPNDNKANCFVIDFNCARKPVQEERHPTNMGLQVSGRWFTFQVCVCVRAAKIAAINEEIEVENSKYNDLLQFGFVDAYSNLTYKTIMSLQWSVAECSDIPYVMKTDDDMYINTELIPKMLLAAPKTNFVGGFCWGNSSPSRDASSKWYVPFQTYTRSQFPPMCSGTGYIMSHDVVTNVLKVSENIPFFHLEDVYIALCFKRYGVRPKRIQGFNNMYVQFDACEYRRSVMTSHEVSPDTLTRNWAQIQRCEASTLEPKDLFREVQYPVTSK</sequence>
<feature type="compositionally biased region" description="Basic and acidic residues" evidence="11">
    <location>
        <begin position="254"/>
        <end position="287"/>
    </location>
</feature>